<dbReference type="Proteomes" id="UP000054166">
    <property type="component" value="Unassembled WGS sequence"/>
</dbReference>
<feature type="compositionally biased region" description="Polar residues" evidence="1">
    <location>
        <begin position="1"/>
        <end position="11"/>
    </location>
</feature>
<proteinExistence type="predicted"/>
<feature type="compositionally biased region" description="Low complexity" evidence="1">
    <location>
        <begin position="192"/>
        <end position="204"/>
    </location>
</feature>
<evidence type="ECO:0000313" key="2">
    <source>
        <dbReference type="EMBL" id="KIM73687.1"/>
    </source>
</evidence>
<feature type="region of interest" description="Disordered" evidence="1">
    <location>
        <begin position="1"/>
        <end position="23"/>
    </location>
</feature>
<dbReference type="EMBL" id="KN833076">
    <property type="protein sequence ID" value="KIM73687.1"/>
    <property type="molecule type" value="Genomic_DNA"/>
</dbReference>
<dbReference type="STRING" id="765440.A0A0C3B8P9"/>
<evidence type="ECO:0000256" key="1">
    <source>
        <dbReference type="SAM" id="MobiDB-lite"/>
    </source>
</evidence>
<dbReference type="InParanoid" id="A0A0C3B8P9"/>
<reference evidence="2 3" key="1">
    <citation type="submission" date="2014-04" db="EMBL/GenBank/DDBJ databases">
        <authorList>
            <consortium name="DOE Joint Genome Institute"/>
            <person name="Kuo A."/>
            <person name="Tarkka M."/>
            <person name="Buscot F."/>
            <person name="Kohler A."/>
            <person name="Nagy L.G."/>
            <person name="Floudas D."/>
            <person name="Copeland A."/>
            <person name="Barry K.W."/>
            <person name="Cichocki N."/>
            <person name="Veneault-Fourrey C."/>
            <person name="LaButti K."/>
            <person name="Lindquist E.A."/>
            <person name="Lipzen A."/>
            <person name="Lundell T."/>
            <person name="Morin E."/>
            <person name="Murat C."/>
            <person name="Sun H."/>
            <person name="Tunlid A."/>
            <person name="Henrissat B."/>
            <person name="Grigoriev I.V."/>
            <person name="Hibbett D.S."/>
            <person name="Martin F."/>
            <person name="Nordberg H.P."/>
            <person name="Cantor M.N."/>
            <person name="Hua S.X."/>
        </authorList>
    </citation>
    <scope>NUCLEOTIDE SEQUENCE [LARGE SCALE GENOMIC DNA]</scope>
    <source>
        <strain evidence="2 3">F 1598</strain>
    </source>
</reference>
<sequence>MSTLSPHSSGCSPRHRRSNSVQPVSLGSITELPEHAGPSAISLQQSRFGADSGVSHWKTGNLNEDVNVNQGLYLRTSVEAGLFGRSKDFRSSFEQWKQLTVKPPVMKKWSADRECGICFELAVNPRRTRCCGSLFCSEHLIDWLGGHSTVGSCPSCQTMCSINSNTISLASPPKPTIKRPCYQSILASDKPSLSMSRHTRSSSTPAFPYKQDSSISSSGICSPRHCPHYMSASKSAPDTPIPPPHRTGSPHCAPSRPNTPCSALFHTDTTNLPEQLPLHFNPPVDCVSSFSAAGSFVVVTEDTGGLLLLAALTLCIYVYSFS</sequence>
<dbReference type="Gene3D" id="3.30.40.10">
    <property type="entry name" value="Zinc/RING finger domain, C3HC4 (zinc finger)"/>
    <property type="match status" value="1"/>
</dbReference>
<feature type="region of interest" description="Disordered" evidence="1">
    <location>
        <begin position="231"/>
        <end position="256"/>
    </location>
</feature>
<evidence type="ECO:0008006" key="4">
    <source>
        <dbReference type="Google" id="ProtNLM"/>
    </source>
</evidence>
<organism evidence="2 3">
    <name type="scientific">Piloderma croceum (strain F 1598)</name>
    <dbReference type="NCBI Taxonomy" id="765440"/>
    <lineage>
        <taxon>Eukaryota</taxon>
        <taxon>Fungi</taxon>
        <taxon>Dikarya</taxon>
        <taxon>Basidiomycota</taxon>
        <taxon>Agaricomycotina</taxon>
        <taxon>Agaricomycetes</taxon>
        <taxon>Agaricomycetidae</taxon>
        <taxon>Atheliales</taxon>
        <taxon>Atheliaceae</taxon>
        <taxon>Piloderma</taxon>
    </lineage>
</organism>
<feature type="region of interest" description="Disordered" evidence="1">
    <location>
        <begin position="192"/>
        <end position="218"/>
    </location>
</feature>
<dbReference type="InterPro" id="IPR013083">
    <property type="entry name" value="Znf_RING/FYVE/PHD"/>
</dbReference>
<dbReference type="SUPFAM" id="SSF57850">
    <property type="entry name" value="RING/U-box"/>
    <property type="match status" value="1"/>
</dbReference>
<accession>A0A0C3B8P9</accession>
<name>A0A0C3B8P9_PILCF</name>
<dbReference type="OrthoDB" id="6270329at2759"/>
<dbReference type="HOGENOM" id="CLU_863604_0_0_1"/>
<gene>
    <name evidence="2" type="ORF">PILCRDRAFT_722799</name>
</gene>
<evidence type="ECO:0000313" key="3">
    <source>
        <dbReference type="Proteomes" id="UP000054166"/>
    </source>
</evidence>
<reference evidence="3" key="2">
    <citation type="submission" date="2015-01" db="EMBL/GenBank/DDBJ databases">
        <title>Evolutionary Origins and Diversification of the Mycorrhizal Mutualists.</title>
        <authorList>
            <consortium name="DOE Joint Genome Institute"/>
            <consortium name="Mycorrhizal Genomics Consortium"/>
            <person name="Kohler A."/>
            <person name="Kuo A."/>
            <person name="Nagy L.G."/>
            <person name="Floudas D."/>
            <person name="Copeland A."/>
            <person name="Barry K.W."/>
            <person name="Cichocki N."/>
            <person name="Veneault-Fourrey C."/>
            <person name="LaButti K."/>
            <person name="Lindquist E.A."/>
            <person name="Lipzen A."/>
            <person name="Lundell T."/>
            <person name="Morin E."/>
            <person name="Murat C."/>
            <person name="Riley R."/>
            <person name="Ohm R."/>
            <person name="Sun H."/>
            <person name="Tunlid A."/>
            <person name="Henrissat B."/>
            <person name="Grigoriev I.V."/>
            <person name="Hibbett D.S."/>
            <person name="Martin F."/>
        </authorList>
    </citation>
    <scope>NUCLEOTIDE SEQUENCE [LARGE SCALE GENOMIC DNA]</scope>
    <source>
        <strain evidence="3">F 1598</strain>
    </source>
</reference>
<keyword evidence="3" id="KW-1185">Reference proteome</keyword>
<protein>
    <recommendedName>
        <fullName evidence="4">RING-type domain-containing protein</fullName>
    </recommendedName>
</protein>
<dbReference type="AlphaFoldDB" id="A0A0C3B8P9"/>